<keyword evidence="1" id="KW-0646">Protease inhibitor</keyword>
<evidence type="ECO:0000259" key="4">
    <source>
        <dbReference type="PROSITE" id="PS50279"/>
    </source>
</evidence>
<evidence type="ECO:0000256" key="1">
    <source>
        <dbReference type="ARBA" id="ARBA00022690"/>
    </source>
</evidence>
<dbReference type="CDD" id="cd00109">
    <property type="entry name" value="Kunitz-type"/>
    <property type="match status" value="1"/>
</dbReference>
<dbReference type="Proteomes" id="UP000054047">
    <property type="component" value="Unassembled WGS sequence"/>
</dbReference>
<dbReference type="FunFam" id="4.10.410.10:FF:000004">
    <property type="entry name" value="Tissue factor pathway inhibitor"/>
    <property type="match status" value="1"/>
</dbReference>
<sequence length="64" mass="7233">MIDKRTSEICYDPIDKGPCLALIPKFGYNPKTDQCEKFFYGGCDGNGNRFETLEECEDLCVEGD</sequence>
<dbReference type="InterPro" id="IPR002223">
    <property type="entry name" value="Kunitz_BPTI"/>
</dbReference>
<dbReference type="Gene3D" id="4.10.410.10">
    <property type="entry name" value="Pancreatic trypsin inhibitor Kunitz domain"/>
    <property type="match status" value="1"/>
</dbReference>
<accession>A0A0C2GSH0</accession>
<dbReference type="SUPFAM" id="SSF57362">
    <property type="entry name" value="BPTI-like"/>
    <property type="match status" value="1"/>
</dbReference>
<evidence type="ECO:0000256" key="2">
    <source>
        <dbReference type="ARBA" id="ARBA00022900"/>
    </source>
</evidence>
<organism evidence="5 6">
    <name type="scientific">Ancylostoma duodenale</name>
    <dbReference type="NCBI Taxonomy" id="51022"/>
    <lineage>
        <taxon>Eukaryota</taxon>
        <taxon>Metazoa</taxon>
        <taxon>Ecdysozoa</taxon>
        <taxon>Nematoda</taxon>
        <taxon>Chromadorea</taxon>
        <taxon>Rhabditida</taxon>
        <taxon>Rhabditina</taxon>
        <taxon>Rhabditomorpha</taxon>
        <taxon>Strongyloidea</taxon>
        <taxon>Ancylostomatidae</taxon>
        <taxon>Ancylostomatinae</taxon>
        <taxon>Ancylostoma</taxon>
    </lineage>
</organism>
<evidence type="ECO:0000256" key="3">
    <source>
        <dbReference type="ARBA" id="ARBA00023157"/>
    </source>
</evidence>
<dbReference type="EMBL" id="KN729707">
    <property type="protein sequence ID" value="KIH61949.1"/>
    <property type="molecule type" value="Genomic_DNA"/>
</dbReference>
<dbReference type="InterPro" id="IPR020901">
    <property type="entry name" value="Prtase_inh_Kunz-CS"/>
</dbReference>
<dbReference type="OrthoDB" id="5871431at2759"/>
<protein>
    <submittedName>
        <fullName evidence="5">Kunitz/Bovine pancreatic trypsin inhibitor domain protein</fullName>
    </submittedName>
</protein>
<feature type="domain" description="BPTI/Kunitz inhibitor" evidence="4">
    <location>
        <begin position="10"/>
        <end position="60"/>
    </location>
</feature>
<dbReference type="PANTHER" id="PTHR10083">
    <property type="entry name" value="KUNITZ-TYPE PROTEASE INHIBITOR-RELATED"/>
    <property type="match status" value="1"/>
</dbReference>
<name>A0A0C2GSH0_9BILA</name>
<dbReference type="InterPro" id="IPR036880">
    <property type="entry name" value="Kunitz_BPTI_sf"/>
</dbReference>
<dbReference type="Pfam" id="PF00014">
    <property type="entry name" value="Kunitz_BPTI"/>
    <property type="match status" value="1"/>
</dbReference>
<evidence type="ECO:0000313" key="6">
    <source>
        <dbReference type="Proteomes" id="UP000054047"/>
    </source>
</evidence>
<dbReference type="PRINTS" id="PR00759">
    <property type="entry name" value="BASICPTASE"/>
</dbReference>
<dbReference type="InterPro" id="IPR050098">
    <property type="entry name" value="TFPI/VKTCI-like"/>
</dbReference>
<dbReference type="PROSITE" id="PS00280">
    <property type="entry name" value="BPTI_KUNITZ_1"/>
    <property type="match status" value="1"/>
</dbReference>
<reference evidence="5 6" key="1">
    <citation type="submission" date="2013-12" db="EMBL/GenBank/DDBJ databases">
        <title>Draft genome of the parsitic nematode Ancylostoma duodenale.</title>
        <authorList>
            <person name="Mitreva M."/>
        </authorList>
    </citation>
    <scope>NUCLEOTIDE SEQUENCE [LARGE SCALE GENOMIC DNA]</scope>
    <source>
        <strain evidence="5 6">Zhejiang</strain>
    </source>
</reference>
<evidence type="ECO:0000313" key="5">
    <source>
        <dbReference type="EMBL" id="KIH61949.1"/>
    </source>
</evidence>
<gene>
    <name evidence="5" type="ORF">ANCDUO_07772</name>
</gene>
<keyword evidence="6" id="KW-1185">Reference proteome</keyword>
<keyword evidence="2" id="KW-0722">Serine protease inhibitor</keyword>
<keyword evidence="3" id="KW-1015">Disulfide bond</keyword>
<proteinExistence type="predicted"/>
<dbReference type="PROSITE" id="PS50279">
    <property type="entry name" value="BPTI_KUNITZ_2"/>
    <property type="match status" value="1"/>
</dbReference>
<dbReference type="GO" id="GO:0004867">
    <property type="term" value="F:serine-type endopeptidase inhibitor activity"/>
    <property type="evidence" value="ECO:0007669"/>
    <property type="project" value="UniProtKB-KW"/>
</dbReference>
<dbReference type="SMART" id="SM00131">
    <property type="entry name" value="KU"/>
    <property type="match status" value="1"/>
</dbReference>
<dbReference type="AlphaFoldDB" id="A0A0C2GSH0"/>